<reference evidence="2" key="1">
    <citation type="submission" date="2015-09" db="EMBL/GenBank/DDBJ databases">
        <title>Draft Genome Sequences of Two Novel Amoeba-resistant Intranuclear Bacteria, Candidatus Berkiella cookevillensis and Candidatus Berkiella aquae.</title>
        <authorList>
            <person name="Mehari Y.T."/>
            <person name="Arivett B.A."/>
            <person name="Farone A.L."/>
            <person name="Gunderson J.H."/>
            <person name="Farone M.B."/>
        </authorList>
    </citation>
    <scope>NUCLEOTIDE SEQUENCE [LARGE SCALE GENOMIC DNA]</scope>
    <source>
        <strain evidence="2">CC99</strain>
    </source>
</reference>
<dbReference type="PANTHER" id="PTHR34322">
    <property type="entry name" value="TRANSPOSASE, Y1_TNP DOMAIN-CONTAINING"/>
    <property type="match status" value="1"/>
</dbReference>
<dbReference type="InterPro" id="IPR002686">
    <property type="entry name" value="Transposase_17"/>
</dbReference>
<dbReference type="GO" id="GO:0006313">
    <property type="term" value="P:DNA transposition"/>
    <property type="evidence" value="ECO:0007669"/>
    <property type="project" value="InterPro"/>
</dbReference>
<dbReference type="SUPFAM" id="SSF143422">
    <property type="entry name" value="Transposase IS200-like"/>
    <property type="match status" value="1"/>
</dbReference>
<feature type="domain" description="Transposase IS200-like" evidence="1">
    <location>
        <begin position="13"/>
        <end position="174"/>
    </location>
</feature>
<accession>A0A0Q9YTC9</accession>
<dbReference type="RefSeq" id="WP_077065352.1">
    <property type="nucleotide sequence ID" value="NZ_LKHV02000001.1"/>
</dbReference>
<organism evidence="2">
    <name type="scientific">Candidatus Berkiella cookevillensis</name>
    <dbReference type="NCBI Taxonomy" id="437022"/>
    <lineage>
        <taxon>Bacteria</taxon>
        <taxon>Pseudomonadati</taxon>
        <taxon>Pseudomonadota</taxon>
        <taxon>Gammaproteobacteria</taxon>
        <taxon>Candidatus Berkiellales</taxon>
        <taxon>Candidatus Berkiellaceae</taxon>
        <taxon>Candidatus Berkiella</taxon>
    </lineage>
</organism>
<dbReference type="PANTHER" id="PTHR34322:SF2">
    <property type="entry name" value="TRANSPOSASE IS200-LIKE DOMAIN-CONTAINING PROTEIN"/>
    <property type="match status" value="1"/>
</dbReference>
<dbReference type="Proteomes" id="UP000051494">
    <property type="component" value="Unassembled WGS sequence"/>
</dbReference>
<evidence type="ECO:0000313" key="3">
    <source>
        <dbReference type="EMBL" id="MCS5708913.1"/>
    </source>
</evidence>
<evidence type="ECO:0000313" key="4">
    <source>
        <dbReference type="Proteomes" id="UP000051494"/>
    </source>
</evidence>
<sequence length="347" mass="40206">MTLARSEQIDLNATPYYHVMNRCVRRSFLCGFDELTQKDYSHRKAWIVDRLKYLADIFAIKICAYAIMSNHYHVVLYVEDKVAENWSEAEIIRRWASIFPKDAEENKHLKQKIQLWKERLTSISWFMRCLNEKIARDVNEEDDTAGRFWEGRFKSQALLDEGALLSAMVYVDLNPVRAGITETPEESEFTSIYERIQHISKQLKINKPKSIKQLKREKANNTEDSSVKGIYNNLAQPKFLVPFANISTHHSHAIDFKLVDYLELVDYTGRVIRDDKEAGSIPEHLAPILSRLQFEPQNWISLVKNLSKSFSHAVGSEILLLNFGKERKKALKGITQAKKLYSSTHVA</sequence>
<dbReference type="SMART" id="SM01321">
    <property type="entry name" value="Y1_Tnp"/>
    <property type="match status" value="1"/>
</dbReference>
<keyword evidence="4" id="KW-1185">Reference proteome</keyword>
<dbReference type="AlphaFoldDB" id="A0A0Q9YTC9"/>
<dbReference type="GO" id="GO:0003677">
    <property type="term" value="F:DNA binding"/>
    <property type="evidence" value="ECO:0007669"/>
    <property type="project" value="InterPro"/>
</dbReference>
<proteinExistence type="predicted"/>
<dbReference type="PATRIC" id="fig|1590042.3.peg.844"/>
<evidence type="ECO:0000313" key="2">
    <source>
        <dbReference type="EMBL" id="KRG19299.1"/>
    </source>
</evidence>
<reference evidence="3" key="2">
    <citation type="journal article" date="2016" name="Genome Announc.">
        <title>Draft Genome Sequences of Two Novel Amoeba-Resistant Intranuclear Bacteria, 'Candidatus Berkiella cookevillensis' and 'Candidatus Berkiella aquae'.</title>
        <authorList>
            <person name="Mehari Y.T."/>
            <person name="Arivett B.A."/>
            <person name="Farone A.L."/>
            <person name="Gunderson J.H."/>
            <person name="Farone M.B."/>
        </authorList>
    </citation>
    <scope>NUCLEOTIDE SEQUENCE</scope>
    <source>
        <strain evidence="3">CC99</strain>
    </source>
</reference>
<name>A0A0Q9YTC9_9GAMM</name>
<dbReference type="EMBL" id="LKHV01000003">
    <property type="protein sequence ID" value="KRG19299.1"/>
    <property type="molecule type" value="Genomic_DNA"/>
</dbReference>
<protein>
    <recommendedName>
        <fullName evidence="1">Transposase IS200-like domain-containing protein</fullName>
    </recommendedName>
</protein>
<dbReference type="Gene3D" id="3.30.70.1290">
    <property type="entry name" value="Transposase IS200-like"/>
    <property type="match status" value="1"/>
</dbReference>
<dbReference type="EMBL" id="LKHV02000001">
    <property type="protein sequence ID" value="MCS5708913.1"/>
    <property type="molecule type" value="Genomic_DNA"/>
</dbReference>
<gene>
    <name evidence="2" type="ORF">CC99x_00828</name>
    <name evidence="3" type="ORF">CC99x_008370</name>
</gene>
<comment type="caution">
    <text evidence="2">The sequence shown here is derived from an EMBL/GenBank/DDBJ whole genome shotgun (WGS) entry which is preliminary data.</text>
</comment>
<evidence type="ECO:0000259" key="1">
    <source>
        <dbReference type="SMART" id="SM01321"/>
    </source>
</evidence>
<dbReference type="GO" id="GO:0004803">
    <property type="term" value="F:transposase activity"/>
    <property type="evidence" value="ECO:0007669"/>
    <property type="project" value="InterPro"/>
</dbReference>
<reference evidence="3" key="3">
    <citation type="submission" date="2021-06" db="EMBL/GenBank/DDBJ databases">
        <title>Genomic Description and Analysis of Intracellular Bacteria, Candidatus Berkiella cookevillensis and Candidatus Berkiella aquae.</title>
        <authorList>
            <person name="Kidane D.T."/>
            <person name="Mehari Y.T."/>
            <person name="Rice F.C."/>
            <person name="Arivett B.A."/>
            <person name="Farone A.L."/>
            <person name="Berk S.G."/>
            <person name="Farone M.B."/>
        </authorList>
    </citation>
    <scope>NUCLEOTIDE SEQUENCE</scope>
    <source>
        <strain evidence="3">CC99</strain>
    </source>
</reference>
<dbReference type="InterPro" id="IPR036515">
    <property type="entry name" value="Transposase_17_sf"/>
</dbReference>
<dbReference type="STRING" id="437022.CC99x_00828"/>